<dbReference type="Proteomes" id="UP000028875">
    <property type="component" value="Unassembled WGS sequence"/>
</dbReference>
<protein>
    <submittedName>
        <fullName evidence="1">Uncharacterized protein</fullName>
    </submittedName>
</protein>
<accession>A0A024QHR7</accession>
<dbReference type="OrthoDB" id="2974083at2"/>
<sequence>MLVKRSKEEIIKDALDVIVTNTPITNFNAGSIARSITESLSGEFESLYEFAEEVLNNGYLSRAIGTHLELMGEMFNYPRRTEIIINQDTGVEEEKLIDDDTYRIELSKQVSAAVSSNEEAVRLACLSIPGVQSIFGKEYTHGTGTFSFILTTLNGFDSETVKQNMESVLQQVKAFGVKPYVILPDEIYLEIELQLILKEGTRDSEGIRLNVKSELNNYFGNFSIDQDFIYNDFVQKVMNLDDNIVDFKVKYFYLNDTPALLTNHVISEEERIRPRLIEIL</sequence>
<dbReference type="STRING" id="1462526.BN990_04179"/>
<dbReference type="AlphaFoldDB" id="A0A024QHR7"/>
<name>A0A024QHR7_9BACI</name>
<gene>
    <name evidence="1" type="ORF">BN990_04179</name>
</gene>
<evidence type="ECO:0000313" key="2">
    <source>
        <dbReference type="Proteomes" id="UP000028875"/>
    </source>
</evidence>
<organism evidence="1 2">
    <name type="scientific">Virgibacillus massiliensis</name>
    <dbReference type="NCBI Taxonomy" id="1462526"/>
    <lineage>
        <taxon>Bacteria</taxon>
        <taxon>Bacillati</taxon>
        <taxon>Bacillota</taxon>
        <taxon>Bacilli</taxon>
        <taxon>Bacillales</taxon>
        <taxon>Bacillaceae</taxon>
        <taxon>Virgibacillus</taxon>
    </lineage>
</organism>
<comment type="caution">
    <text evidence="1">The sequence shown here is derived from an EMBL/GenBank/DDBJ whole genome shotgun (WGS) entry which is preliminary data.</text>
</comment>
<dbReference type="EMBL" id="CCDP010000003">
    <property type="protein sequence ID" value="CDQ41802.1"/>
    <property type="molecule type" value="Genomic_DNA"/>
</dbReference>
<reference evidence="2" key="2">
    <citation type="submission" date="2014-05" db="EMBL/GenBank/DDBJ databases">
        <title>Draft genome sequence of Virgibacillus massiliensis Vm-5.</title>
        <authorList>
            <person name="Khelaifia S."/>
            <person name="Croce O."/>
            <person name="Lagier J.C."/>
            <person name="Raoult D."/>
        </authorList>
    </citation>
    <scope>NUCLEOTIDE SEQUENCE [LARGE SCALE GENOMIC DNA]</scope>
    <source>
        <strain evidence="2">Vm-5</strain>
    </source>
</reference>
<keyword evidence="2" id="KW-1185">Reference proteome</keyword>
<evidence type="ECO:0000313" key="1">
    <source>
        <dbReference type="EMBL" id="CDQ41802.1"/>
    </source>
</evidence>
<proteinExistence type="predicted"/>
<reference evidence="1 2" key="1">
    <citation type="submission" date="2014-03" db="EMBL/GenBank/DDBJ databases">
        <authorList>
            <person name="Urmite Genomes U."/>
        </authorList>
    </citation>
    <scope>NUCLEOTIDE SEQUENCE [LARGE SCALE GENOMIC DNA]</scope>
    <source>
        <strain evidence="1 2">Vm-5</strain>
    </source>
</reference>
<dbReference type="RefSeq" id="WP_038246638.1">
    <property type="nucleotide sequence ID" value="NZ_BNER01000008.1"/>
</dbReference>